<organism evidence="2 3">
    <name type="scientific">Linum tenue</name>
    <dbReference type="NCBI Taxonomy" id="586396"/>
    <lineage>
        <taxon>Eukaryota</taxon>
        <taxon>Viridiplantae</taxon>
        <taxon>Streptophyta</taxon>
        <taxon>Embryophyta</taxon>
        <taxon>Tracheophyta</taxon>
        <taxon>Spermatophyta</taxon>
        <taxon>Magnoliopsida</taxon>
        <taxon>eudicotyledons</taxon>
        <taxon>Gunneridae</taxon>
        <taxon>Pentapetalae</taxon>
        <taxon>rosids</taxon>
        <taxon>fabids</taxon>
        <taxon>Malpighiales</taxon>
        <taxon>Linaceae</taxon>
        <taxon>Linum</taxon>
    </lineage>
</organism>
<sequence length="95" mass="10810">MQNNPIKRLSHNSNHRTTEGAMEASSNTDGQDLITHSFIESTASGRVTWKSRRGMKLVDGSTSYLEDFNIEKHLFLVSLFLHLLAEFCHGFTLRE</sequence>
<name>A0AAV0HNP2_9ROSI</name>
<comment type="caution">
    <text evidence="2">The sequence shown here is derived from an EMBL/GenBank/DDBJ whole genome shotgun (WGS) entry which is preliminary data.</text>
</comment>
<accession>A0AAV0HNP2</accession>
<dbReference type="Proteomes" id="UP001154282">
    <property type="component" value="Unassembled WGS sequence"/>
</dbReference>
<dbReference type="EMBL" id="CAMGYJ010000002">
    <property type="protein sequence ID" value="CAI0386509.1"/>
    <property type="molecule type" value="Genomic_DNA"/>
</dbReference>
<reference evidence="2" key="1">
    <citation type="submission" date="2022-08" db="EMBL/GenBank/DDBJ databases">
        <authorList>
            <person name="Gutierrez-Valencia J."/>
        </authorList>
    </citation>
    <scope>NUCLEOTIDE SEQUENCE</scope>
</reference>
<protein>
    <submittedName>
        <fullName evidence="2">Uncharacterized protein</fullName>
    </submittedName>
</protein>
<evidence type="ECO:0000313" key="3">
    <source>
        <dbReference type="Proteomes" id="UP001154282"/>
    </source>
</evidence>
<proteinExistence type="predicted"/>
<gene>
    <name evidence="2" type="ORF">LITE_LOCUS5139</name>
</gene>
<evidence type="ECO:0000313" key="2">
    <source>
        <dbReference type="EMBL" id="CAI0386509.1"/>
    </source>
</evidence>
<dbReference type="AlphaFoldDB" id="A0AAV0HNP2"/>
<feature type="region of interest" description="Disordered" evidence="1">
    <location>
        <begin position="1"/>
        <end position="28"/>
    </location>
</feature>
<evidence type="ECO:0000256" key="1">
    <source>
        <dbReference type="SAM" id="MobiDB-lite"/>
    </source>
</evidence>
<keyword evidence="3" id="KW-1185">Reference proteome</keyword>